<dbReference type="GO" id="GO:0072666">
    <property type="term" value="P:establishment of protein localization to vacuole"/>
    <property type="evidence" value="ECO:0007669"/>
    <property type="project" value="UniProtKB-ARBA"/>
</dbReference>
<dbReference type="InterPro" id="IPR037202">
    <property type="entry name" value="ESCRT_assembly_dom"/>
</dbReference>
<dbReference type="GO" id="GO:0043162">
    <property type="term" value="P:ubiquitin-dependent protein catabolic process via the multivesicular body sorting pathway"/>
    <property type="evidence" value="ECO:0007669"/>
    <property type="project" value="UniProtKB-ARBA"/>
</dbReference>
<keyword evidence="4" id="KW-0967">Endosome</keyword>
<dbReference type="PANTHER" id="PTHR23306">
    <property type="entry name" value="TUMOR SUSCEPTIBILITY GENE 101 PROTEIN-RELATED"/>
    <property type="match status" value="1"/>
</dbReference>
<keyword evidence="3 7" id="KW-0813">Transport</keyword>
<dbReference type="InterPro" id="IPR008883">
    <property type="entry name" value="UEV_N"/>
</dbReference>
<dbReference type="Gene3D" id="3.10.110.10">
    <property type="entry name" value="Ubiquitin Conjugating Enzyme"/>
    <property type="match status" value="1"/>
</dbReference>
<keyword evidence="6" id="KW-0175">Coiled coil</keyword>
<evidence type="ECO:0000256" key="2">
    <source>
        <dbReference type="ARBA" id="ARBA00009594"/>
    </source>
</evidence>
<keyword evidence="12" id="KW-1185">Reference proteome</keyword>
<reference evidence="12" key="1">
    <citation type="submission" date="2016-03" db="EMBL/GenBank/DDBJ databases">
        <authorList>
            <person name="Devillers Hugo."/>
        </authorList>
    </citation>
    <scope>NUCLEOTIDE SEQUENCE [LARGE SCALE GENOMIC DNA]</scope>
</reference>
<gene>
    <name evidence="11" type="ORF">LAME_0E09736G</name>
</gene>
<dbReference type="InterPro" id="IPR017916">
    <property type="entry name" value="SB_dom"/>
</dbReference>
<evidence type="ECO:0000256" key="1">
    <source>
        <dbReference type="ARBA" id="ARBA00004177"/>
    </source>
</evidence>
<keyword evidence="5 7" id="KW-0653">Protein transport</keyword>
<dbReference type="SUPFAM" id="SSF54495">
    <property type="entry name" value="UBC-like"/>
    <property type="match status" value="1"/>
</dbReference>
<evidence type="ECO:0000256" key="4">
    <source>
        <dbReference type="ARBA" id="ARBA00022753"/>
    </source>
</evidence>
<dbReference type="InterPro" id="IPR016135">
    <property type="entry name" value="UBQ-conjugating_enzyme/RWD"/>
</dbReference>
<protein>
    <submittedName>
        <fullName evidence="11">LAME_0E09736g1_1</fullName>
    </submittedName>
</protein>
<evidence type="ECO:0000259" key="10">
    <source>
        <dbReference type="PROSITE" id="PS51322"/>
    </source>
</evidence>
<organism evidence="11 12">
    <name type="scientific">Lachancea meyersii CBS 8951</name>
    <dbReference type="NCBI Taxonomy" id="1266667"/>
    <lineage>
        <taxon>Eukaryota</taxon>
        <taxon>Fungi</taxon>
        <taxon>Dikarya</taxon>
        <taxon>Ascomycota</taxon>
        <taxon>Saccharomycotina</taxon>
        <taxon>Saccharomycetes</taxon>
        <taxon>Saccharomycetales</taxon>
        <taxon>Saccharomycetaceae</taxon>
        <taxon>Lachancea</taxon>
    </lineage>
</organism>
<dbReference type="CDD" id="cd11685">
    <property type="entry name" value="UEV_TSG101-like"/>
    <property type="match status" value="1"/>
</dbReference>
<accession>A0A1G4JJY0</accession>
<evidence type="ECO:0000259" key="9">
    <source>
        <dbReference type="PROSITE" id="PS51312"/>
    </source>
</evidence>
<dbReference type="PANTHER" id="PTHR23306:SF3">
    <property type="entry name" value="TUMOR SUPPRESSOR PROTEIN 101"/>
    <property type="match status" value="1"/>
</dbReference>
<feature type="compositionally biased region" description="Polar residues" evidence="8">
    <location>
        <begin position="223"/>
        <end position="232"/>
    </location>
</feature>
<sequence>MDRLNIPPPVVNWLFKITQSYYDARTTFRDAMYTLSEFRNLKPRTKVYTDSQGKPQLLLCLYGRFGSEHVSVPVLIWIPREYPILAPYVYVDFDSLRDEVLVPGSTVDANGRFRVPMMDTWSPESWNLRELTFSLASSIMEDPPLVVETAFDQSPPLPERIGMLVQPPLASPLKPPPVREVEQLTRDIGSAKLEDTAPVLPPKPPSALKSASPMSQPTPPARTPQSVEQQPSIMDLDAVDQRSSTYDHALSSLFQLITTLAKEDAQNVTETLRTRMFAAQNATAQFRNICDQESSALEQRERAVTEKRDSLVSGIKLIDAQLDKAQHYVQNYGPECDLSSMQTPDSVGVSQLRNLVARDHAVSDTINALSRLFNQNAITLDVFLRKVRALARDQFLLRLHMNKIVEGVQEKGKT</sequence>
<dbReference type="OrthoDB" id="306304at2759"/>
<evidence type="ECO:0000256" key="5">
    <source>
        <dbReference type="ARBA" id="ARBA00022927"/>
    </source>
</evidence>
<evidence type="ECO:0000313" key="12">
    <source>
        <dbReference type="Proteomes" id="UP000191144"/>
    </source>
</evidence>
<feature type="domain" description="UEV" evidence="10">
    <location>
        <begin position="8"/>
        <end position="149"/>
    </location>
</feature>
<comment type="similarity">
    <text evidence="2">Belongs to the ubiquitin-conjugating enzyme family. UEV subfamily.</text>
</comment>
<dbReference type="InterPro" id="IPR052070">
    <property type="entry name" value="ESCRT-I_UEV_domain"/>
</dbReference>
<evidence type="ECO:0000256" key="3">
    <source>
        <dbReference type="ARBA" id="ARBA00022448"/>
    </source>
</evidence>
<dbReference type="PROSITE" id="PS51312">
    <property type="entry name" value="SB"/>
    <property type="match status" value="1"/>
</dbReference>
<dbReference type="Pfam" id="PF05743">
    <property type="entry name" value="UEV"/>
    <property type="match status" value="1"/>
</dbReference>
<dbReference type="GO" id="GO:0006886">
    <property type="term" value="P:intracellular protein transport"/>
    <property type="evidence" value="ECO:0007669"/>
    <property type="project" value="UniProtKB-ARBA"/>
</dbReference>
<proteinExistence type="inferred from homology"/>
<evidence type="ECO:0000256" key="7">
    <source>
        <dbReference type="PROSITE-ProRule" id="PRU00644"/>
    </source>
</evidence>
<evidence type="ECO:0000313" key="11">
    <source>
        <dbReference type="EMBL" id="SCU90711.1"/>
    </source>
</evidence>
<dbReference type="GO" id="GO:0000813">
    <property type="term" value="C:ESCRT I complex"/>
    <property type="evidence" value="ECO:0007669"/>
    <property type="project" value="TreeGrafter"/>
</dbReference>
<name>A0A1G4JJY0_9SACH</name>
<dbReference type="Proteomes" id="UP000191144">
    <property type="component" value="Chromosome E"/>
</dbReference>
<feature type="region of interest" description="Disordered" evidence="8">
    <location>
        <begin position="191"/>
        <end position="232"/>
    </location>
</feature>
<dbReference type="PROSITE" id="PS51322">
    <property type="entry name" value="UEV"/>
    <property type="match status" value="1"/>
</dbReference>
<dbReference type="EMBL" id="LT598481">
    <property type="protein sequence ID" value="SCU90711.1"/>
    <property type="molecule type" value="Genomic_DNA"/>
</dbReference>
<feature type="domain" description="SB" evidence="9">
    <location>
        <begin position="346"/>
        <end position="414"/>
    </location>
</feature>
<evidence type="ECO:0000256" key="8">
    <source>
        <dbReference type="SAM" id="MobiDB-lite"/>
    </source>
</evidence>
<dbReference type="Gene3D" id="6.10.140.820">
    <property type="match status" value="1"/>
</dbReference>
<dbReference type="GO" id="GO:0043130">
    <property type="term" value="F:ubiquitin binding"/>
    <property type="evidence" value="ECO:0007669"/>
    <property type="project" value="TreeGrafter"/>
</dbReference>
<dbReference type="SUPFAM" id="SSF140111">
    <property type="entry name" value="Endosomal sorting complex assembly domain"/>
    <property type="match status" value="1"/>
</dbReference>
<dbReference type="Pfam" id="PF09454">
    <property type="entry name" value="Vps23_core"/>
    <property type="match status" value="1"/>
</dbReference>
<comment type="subcellular location">
    <subcellularLocation>
        <location evidence="1">Endosome</location>
    </subcellularLocation>
</comment>
<evidence type="ECO:0000256" key="6">
    <source>
        <dbReference type="ARBA" id="ARBA00023054"/>
    </source>
</evidence>
<dbReference type="AlphaFoldDB" id="A0A1G4JJY0"/>